<evidence type="ECO:0000313" key="9">
    <source>
        <dbReference type="EMBL" id="OFJ48688.1"/>
    </source>
</evidence>
<keyword evidence="2" id="KW-1003">Cell membrane</keyword>
<comment type="caution">
    <text evidence="9">The sequence shown here is derived from an EMBL/GenBank/DDBJ whole genome shotgun (WGS) entry which is preliminary data.</text>
</comment>
<gene>
    <name evidence="9" type="ORF">BA896_006900</name>
</gene>
<keyword evidence="4 6" id="KW-1133">Transmembrane helix</keyword>
<dbReference type="EMBL" id="MAQB02000001">
    <property type="protein sequence ID" value="OFJ48688.1"/>
    <property type="molecule type" value="Genomic_DNA"/>
</dbReference>
<comment type="subcellular location">
    <subcellularLocation>
        <location evidence="1">Cell membrane</location>
        <topology evidence="1">Multi-pass membrane protein</topology>
    </subcellularLocation>
</comment>
<feature type="transmembrane region" description="Helical" evidence="6">
    <location>
        <begin position="362"/>
        <end position="384"/>
    </location>
</feature>
<feature type="transmembrane region" description="Helical" evidence="6">
    <location>
        <begin position="315"/>
        <end position="341"/>
    </location>
</feature>
<evidence type="ECO:0000256" key="6">
    <source>
        <dbReference type="SAM" id="Phobius"/>
    </source>
</evidence>
<organism evidence="9 10">
    <name type="scientific">Janthinobacterium lividum</name>
    <dbReference type="NCBI Taxonomy" id="29581"/>
    <lineage>
        <taxon>Bacteria</taxon>
        <taxon>Pseudomonadati</taxon>
        <taxon>Pseudomonadota</taxon>
        <taxon>Betaproteobacteria</taxon>
        <taxon>Burkholderiales</taxon>
        <taxon>Oxalobacteraceae</taxon>
        <taxon>Janthinobacterium</taxon>
    </lineage>
</organism>
<dbReference type="InterPro" id="IPR003838">
    <property type="entry name" value="ABC3_permease_C"/>
</dbReference>
<evidence type="ECO:0000256" key="4">
    <source>
        <dbReference type="ARBA" id="ARBA00022989"/>
    </source>
</evidence>
<feature type="transmembrane region" description="Helical" evidence="6">
    <location>
        <begin position="404"/>
        <end position="424"/>
    </location>
</feature>
<name>A0A1E8PQY3_9BURK</name>
<dbReference type="GO" id="GO:0005886">
    <property type="term" value="C:plasma membrane"/>
    <property type="evidence" value="ECO:0007669"/>
    <property type="project" value="UniProtKB-SubCell"/>
</dbReference>
<keyword evidence="5 6" id="KW-0472">Membrane</keyword>
<evidence type="ECO:0000256" key="5">
    <source>
        <dbReference type="ARBA" id="ARBA00023136"/>
    </source>
</evidence>
<evidence type="ECO:0000313" key="10">
    <source>
        <dbReference type="Proteomes" id="UP000092634"/>
    </source>
</evidence>
<proteinExistence type="predicted"/>
<evidence type="ECO:0000259" key="8">
    <source>
        <dbReference type="Pfam" id="PF12704"/>
    </source>
</evidence>
<keyword evidence="3 6" id="KW-0812">Transmembrane</keyword>
<evidence type="ECO:0000259" key="7">
    <source>
        <dbReference type="Pfam" id="PF02687"/>
    </source>
</evidence>
<evidence type="ECO:0000256" key="2">
    <source>
        <dbReference type="ARBA" id="ARBA00022475"/>
    </source>
</evidence>
<evidence type="ECO:0000256" key="1">
    <source>
        <dbReference type="ARBA" id="ARBA00004651"/>
    </source>
</evidence>
<protein>
    <submittedName>
        <fullName evidence="9">ABC transporter permease</fullName>
    </submittedName>
</protein>
<dbReference type="InterPro" id="IPR050250">
    <property type="entry name" value="Macrolide_Exporter_MacB"/>
</dbReference>
<feature type="domain" description="ABC3 transporter permease C-terminal" evidence="7">
    <location>
        <begin position="319"/>
        <end position="433"/>
    </location>
</feature>
<dbReference type="GO" id="GO:0022857">
    <property type="term" value="F:transmembrane transporter activity"/>
    <property type="evidence" value="ECO:0007669"/>
    <property type="project" value="TreeGrafter"/>
</dbReference>
<feature type="domain" description="MacB-like periplasmic core" evidence="8">
    <location>
        <begin position="20"/>
        <end position="226"/>
    </location>
</feature>
<evidence type="ECO:0000256" key="3">
    <source>
        <dbReference type="ARBA" id="ARBA00022692"/>
    </source>
</evidence>
<dbReference type="AlphaFoldDB" id="A0A1E8PQY3"/>
<dbReference type="Pfam" id="PF12704">
    <property type="entry name" value="MacB_PCD"/>
    <property type="match status" value="1"/>
</dbReference>
<dbReference type="PANTHER" id="PTHR30572">
    <property type="entry name" value="MEMBRANE COMPONENT OF TRANSPORTER-RELATED"/>
    <property type="match status" value="1"/>
</dbReference>
<reference evidence="9 10" key="1">
    <citation type="submission" date="2016-10" db="EMBL/GenBank/DDBJ databases">
        <title>Updated version of Genome Assembly of Janthinobacterium lividum ERGS5:01.</title>
        <authorList>
            <person name="Kumar R."/>
            <person name="Acharya V."/>
            <person name="Singh D."/>
        </authorList>
    </citation>
    <scope>NUCLEOTIDE SEQUENCE [LARGE SCALE GENOMIC DNA]</scope>
    <source>
        <strain evidence="9 10">ERGS5:01</strain>
    </source>
</reference>
<accession>A0A1E8PQY3</accession>
<dbReference type="InterPro" id="IPR025857">
    <property type="entry name" value="MacB_PCD"/>
</dbReference>
<dbReference type="PANTHER" id="PTHR30572:SF18">
    <property type="entry name" value="ABC-TYPE MACROLIDE FAMILY EXPORT SYSTEM PERMEASE COMPONENT 2"/>
    <property type="match status" value="1"/>
</dbReference>
<dbReference type="Pfam" id="PF02687">
    <property type="entry name" value="FtsX"/>
    <property type="match status" value="1"/>
</dbReference>
<dbReference type="Proteomes" id="UP000092634">
    <property type="component" value="Unassembled WGS sequence"/>
</dbReference>
<sequence>MFRYYFTLGLRSLRRNRALTALMILTLAVGVAASVSTVTILHAMSGDPLPHKSDRMFVPLIDILPVKGYVPGEEPGFSQAQMSYVDARNFMASKMGVRRTVMYGVAGPVEPARKDIGSFNSQGMAPTRDFFSMFEAPFLYGQAWSEADDANGADVIVLSRALAEKLVGTSNPVGQRVTLLGRPYMVTGVLATWNVVPRPHRIIGSKGAFGAEDEFFIPFASAIRHETEHDGGMSCNSDQSVPPGFQGRLVSGCTWLQFWFEMASSGERGQLQQYLDAYAGEQRKLGRMKRNAPNRLYDLNEWMNYLHVVDNDNKLAAWLAFGFLLLCLVNTIGLLLAKFSVRASEVGIRRALGATRRDIFRQFLIESSVIGLAGGVIGLLLAFGALAVVSQQSEELGSVAHMDIAMLLLTFAMSVLAAVLAGLLPTWRACQVTPAIQLKSQ</sequence>